<feature type="transmembrane region" description="Helical" evidence="1">
    <location>
        <begin position="42"/>
        <end position="66"/>
    </location>
</feature>
<protein>
    <submittedName>
        <fullName evidence="2">Uncharacterized protein</fullName>
    </submittedName>
</protein>
<sequence length="77" mass="7950">MNKSDITFRSVVVAAGSGLGGVIAGGILVTFAVPKFSDSPPWLLPAIVIGILATLVVAVLTTPAIIEGRRRAKHGRE</sequence>
<feature type="transmembrane region" description="Helical" evidence="1">
    <location>
        <begin position="12"/>
        <end position="36"/>
    </location>
</feature>
<dbReference type="AlphaFoldDB" id="A0A370WS89"/>
<proteinExistence type="predicted"/>
<comment type="caution">
    <text evidence="2">The sequence shown here is derived from an EMBL/GenBank/DDBJ whole genome shotgun (WGS) entry which is preliminary data.</text>
</comment>
<reference evidence="2 3" key="1">
    <citation type="submission" date="2018-07" db="EMBL/GenBank/DDBJ databases">
        <title>Dyella monticola sp. nov. and Dyella psychrodurans sp. nov. isolated from monsoon evergreen broad-leaved forest soil of Dinghu Mountain, China.</title>
        <authorList>
            <person name="Gao Z."/>
            <person name="Qiu L."/>
        </authorList>
    </citation>
    <scope>NUCLEOTIDE SEQUENCE [LARGE SCALE GENOMIC DNA]</scope>
    <source>
        <strain evidence="2 3">4G-K06</strain>
    </source>
</reference>
<accession>A0A370WS89</accession>
<keyword evidence="1" id="KW-0812">Transmembrane</keyword>
<dbReference type="RefSeq" id="WP_147293397.1">
    <property type="nucleotide sequence ID" value="NZ_QRBE01000020.1"/>
</dbReference>
<keyword evidence="3" id="KW-1185">Reference proteome</keyword>
<organism evidence="2 3">
    <name type="scientific">Dyella monticola</name>
    <dbReference type="NCBI Taxonomy" id="1927958"/>
    <lineage>
        <taxon>Bacteria</taxon>
        <taxon>Pseudomonadati</taxon>
        <taxon>Pseudomonadota</taxon>
        <taxon>Gammaproteobacteria</taxon>
        <taxon>Lysobacterales</taxon>
        <taxon>Rhodanobacteraceae</taxon>
        <taxon>Dyella</taxon>
    </lineage>
</organism>
<keyword evidence="1" id="KW-0472">Membrane</keyword>
<dbReference type="EMBL" id="QRBE01000020">
    <property type="protein sequence ID" value="RDS78897.1"/>
    <property type="molecule type" value="Genomic_DNA"/>
</dbReference>
<dbReference type="Proteomes" id="UP000254258">
    <property type="component" value="Unassembled WGS sequence"/>
</dbReference>
<name>A0A370WS89_9GAMM</name>
<evidence type="ECO:0000313" key="3">
    <source>
        <dbReference type="Proteomes" id="UP000254258"/>
    </source>
</evidence>
<keyword evidence="1" id="KW-1133">Transmembrane helix</keyword>
<gene>
    <name evidence="2" type="ORF">DWU98_20470</name>
</gene>
<evidence type="ECO:0000313" key="2">
    <source>
        <dbReference type="EMBL" id="RDS78897.1"/>
    </source>
</evidence>
<evidence type="ECO:0000256" key="1">
    <source>
        <dbReference type="SAM" id="Phobius"/>
    </source>
</evidence>